<dbReference type="Pfam" id="PF04727">
    <property type="entry name" value="ELMO_CED12"/>
    <property type="match status" value="1"/>
</dbReference>
<dbReference type="PANTHER" id="PTHR12771">
    <property type="entry name" value="ENGULFMENT AND CELL MOTILITY"/>
    <property type="match status" value="1"/>
</dbReference>
<dbReference type="GeneID" id="36405310"/>
<name>A0A0P1AGH5_PLAHL</name>
<reference evidence="7" key="1">
    <citation type="submission" date="2014-09" db="EMBL/GenBank/DDBJ databases">
        <authorList>
            <person name="Sharma Rahul"/>
            <person name="Thines Marco"/>
        </authorList>
    </citation>
    <scope>NUCLEOTIDE SEQUENCE [LARGE SCALE GENOMIC DNA]</scope>
</reference>
<dbReference type="SMART" id="SM00547">
    <property type="entry name" value="ZnF_RBZ"/>
    <property type="match status" value="1"/>
</dbReference>
<dbReference type="PROSITE" id="PS01358">
    <property type="entry name" value="ZF_RANBP2_1"/>
    <property type="match status" value="1"/>
</dbReference>
<dbReference type="PANTHER" id="PTHR12771:SF56">
    <property type="entry name" value="CED-12"/>
    <property type="match status" value="1"/>
</dbReference>
<dbReference type="InterPro" id="IPR036443">
    <property type="entry name" value="Znf_RanBP2_sf"/>
</dbReference>
<protein>
    <recommendedName>
        <fullName evidence="5">ELMO domain-containing protein</fullName>
    </recommendedName>
</protein>
<dbReference type="SUPFAM" id="SSF90209">
    <property type="entry name" value="Ran binding protein zinc finger-like"/>
    <property type="match status" value="1"/>
</dbReference>
<dbReference type="InterPro" id="IPR001876">
    <property type="entry name" value="Znf_RanBP2"/>
</dbReference>
<keyword evidence="2" id="KW-0863">Zinc-finger</keyword>
<evidence type="ECO:0000259" key="5">
    <source>
        <dbReference type="PROSITE" id="PS51335"/>
    </source>
</evidence>
<evidence type="ECO:0000256" key="2">
    <source>
        <dbReference type="ARBA" id="ARBA00022771"/>
    </source>
</evidence>
<keyword evidence="3" id="KW-0862">Zinc</keyword>
<dbReference type="OMA" id="DPHRITE"/>
<proteinExistence type="predicted"/>
<evidence type="ECO:0000256" key="4">
    <source>
        <dbReference type="SAM" id="MobiDB-lite"/>
    </source>
</evidence>
<evidence type="ECO:0000313" key="7">
    <source>
        <dbReference type="Proteomes" id="UP000054928"/>
    </source>
</evidence>
<evidence type="ECO:0000256" key="1">
    <source>
        <dbReference type="ARBA" id="ARBA00022723"/>
    </source>
</evidence>
<feature type="region of interest" description="Disordered" evidence="4">
    <location>
        <begin position="413"/>
        <end position="432"/>
    </location>
</feature>
<feature type="domain" description="ELMO" evidence="5">
    <location>
        <begin position="190"/>
        <end position="356"/>
    </location>
</feature>
<dbReference type="OrthoDB" id="67155at2759"/>
<dbReference type="Proteomes" id="UP000054928">
    <property type="component" value="Unassembled WGS sequence"/>
</dbReference>
<keyword evidence="7" id="KW-1185">Reference proteome</keyword>
<dbReference type="EMBL" id="CCYD01000468">
    <property type="protein sequence ID" value="CEG40032.1"/>
    <property type="molecule type" value="Genomic_DNA"/>
</dbReference>
<dbReference type="GO" id="GO:0008270">
    <property type="term" value="F:zinc ion binding"/>
    <property type="evidence" value="ECO:0007669"/>
    <property type="project" value="UniProtKB-KW"/>
</dbReference>
<organism evidence="6 7">
    <name type="scientific">Plasmopara halstedii</name>
    <name type="common">Downy mildew of sunflower</name>
    <dbReference type="NCBI Taxonomy" id="4781"/>
    <lineage>
        <taxon>Eukaryota</taxon>
        <taxon>Sar</taxon>
        <taxon>Stramenopiles</taxon>
        <taxon>Oomycota</taxon>
        <taxon>Peronosporomycetes</taxon>
        <taxon>Peronosporales</taxon>
        <taxon>Peronosporaceae</taxon>
        <taxon>Plasmopara</taxon>
    </lineage>
</organism>
<keyword evidence="1" id="KW-0479">Metal-binding</keyword>
<dbReference type="Gene3D" id="2.30.30.380">
    <property type="entry name" value="Zn-finger domain of Sec23/24"/>
    <property type="match status" value="1"/>
</dbReference>
<dbReference type="AlphaFoldDB" id="A0A0P1AGH5"/>
<evidence type="ECO:0000313" key="6">
    <source>
        <dbReference type="EMBL" id="CEG40032.1"/>
    </source>
</evidence>
<dbReference type="InterPro" id="IPR050868">
    <property type="entry name" value="ELMO_domain-containing"/>
</dbReference>
<dbReference type="InterPro" id="IPR006816">
    <property type="entry name" value="ELMO_dom"/>
</dbReference>
<dbReference type="PROSITE" id="PS51335">
    <property type="entry name" value="ELMO"/>
    <property type="match status" value="1"/>
</dbReference>
<evidence type="ECO:0000256" key="3">
    <source>
        <dbReference type="ARBA" id="ARBA00022833"/>
    </source>
</evidence>
<dbReference type="RefSeq" id="XP_024576401.1">
    <property type="nucleotide sequence ID" value="XM_024725645.1"/>
</dbReference>
<dbReference type="Gene3D" id="6.10.250.1630">
    <property type="match status" value="1"/>
</dbReference>
<sequence>MAEPPRVGSSCAPPSVDPSVFAALPHDIQNELVSVHSSNDVTLPPASASYTPDTTANAWTCHVCTFLNHPELVECEMCGTFCISITDDIDVVQDVGSPGSSLGRQLRKLRLPSSPVSINFSQKREPTAEDLLVAATTKLQLVKDSWNGRRSRTNSASVGKAAVVPTQQAIMELTELQKDLTHKVLANDEWFESSLERLWRAVGGRSGEEAYDRTCVDWVKLGFQNASPETDFRGGGVLAMKCLLYAFEGHPMEMRTIHYEQMPDVKDTKHVKRWYPVCVAGINLTCLLAGLIQLGDGNFSEKKAVFWPLFEEPAAFHELFYLAFIKMNEIWYRLNATYMEFGVVLKATRKVVAHILEQAPTSLIELHEASNQTLVERFVVSLSTRSLAEWEGGECPDPFHTLEAEDSLVIAKTRPTSKSESSSKSHLFWPLH</sequence>
<accession>A0A0P1AGH5</accession>